<dbReference type="AlphaFoldDB" id="A0A6V7U2K6"/>
<dbReference type="OrthoDB" id="1334205at2759"/>
<dbReference type="SMART" id="SM00018">
    <property type="entry name" value="PD"/>
    <property type="match status" value="1"/>
</dbReference>
<dbReference type="Gene3D" id="2.60.40.1760">
    <property type="entry name" value="glycosyl hydrolase (family 31)"/>
    <property type="match status" value="1"/>
</dbReference>
<dbReference type="Pfam" id="PF01055">
    <property type="entry name" value="Glyco_hydro_31_2nd"/>
    <property type="match status" value="1"/>
</dbReference>
<comment type="catalytic activity">
    <reaction evidence="1">
        <text>Hydrolysis of terminal, non-reducing (1-&gt;4)-linked alpha-D-glucose residues with release of alpha-D-glucose.</text>
        <dbReference type="EC" id="3.2.1.20"/>
    </reaction>
</comment>
<accession>A0A6V7U2K6</accession>
<keyword evidence="10 13" id="KW-0326">Glycosidase</keyword>
<comment type="subcellular location">
    <subcellularLocation>
        <location evidence="2">Membrane</location>
    </subcellularLocation>
</comment>
<dbReference type="CDD" id="cd00111">
    <property type="entry name" value="Trefoil"/>
    <property type="match status" value="1"/>
</dbReference>
<dbReference type="Gene3D" id="3.20.20.80">
    <property type="entry name" value="Glycosidases"/>
    <property type="match status" value="1"/>
</dbReference>
<evidence type="ECO:0000256" key="11">
    <source>
        <dbReference type="ARBA" id="ARBA00041343"/>
    </source>
</evidence>
<reference evidence="16 17" key="1">
    <citation type="submission" date="2020-08" db="EMBL/GenBank/DDBJ databases">
        <authorList>
            <person name="Koutsovoulos G."/>
            <person name="Danchin GJ E."/>
        </authorList>
    </citation>
    <scope>NUCLEOTIDE SEQUENCE [LARGE SCALE GENOMIC DNA]</scope>
</reference>
<dbReference type="Proteomes" id="UP000580250">
    <property type="component" value="Unassembled WGS sequence"/>
</dbReference>
<protein>
    <recommendedName>
        <fullName evidence="4">alpha-glucosidase</fullName>
        <ecNumber evidence="4">3.2.1.20</ecNumber>
    </recommendedName>
    <alternativeName>
        <fullName evidence="11">Maltase</fullName>
    </alternativeName>
</protein>
<evidence type="ECO:0000256" key="4">
    <source>
        <dbReference type="ARBA" id="ARBA00012741"/>
    </source>
</evidence>
<comment type="caution">
    <text evidence="12">Lacks conserved residue(s) required for the propagation of feature annotation.</text>
</comment>
<dbReference type="GO" id="GO:0004558">
    <property type="term" value="F:alpha-1,4-glucosidase activity"/>
    <property type="evidence" value="ECO:0007669"/>
    <property type="project" value="TreeGrafter"/>
</dbReference>
<evidence type="ECO:0000256" key="2">
    <source>
        <dbReference type="ARBA" id="ARBA00004370"/>
    </source>
</evidence>
<dbReference type="CDD" id="cd06602">
    <property type="entry name" value="GH31_MGAM_SI_GAA"/>
    <property type="match status" value="1"/>
</dbReference>
<evidence type="ECO:0000256" key="7">
    <source>
        <dbReference type="ARBA" id="ARBA00023136"/>
    </source>
</evidence>
<gene>
    <name evidence="16" type="ORF">MENT_LOCUS6882</name>
</gene>
<dbReference type="Pfam" id="PF00088">
    <property type="entry name" value="Trefoil"/>
    <property type="match status" value="1"/>
</dbReference>
<dbReference type="InterPro" id="IPR011013">
    <property type="entry name" value="Gal_mutarotase_sf_dom"/>
</dbReference>
<keyword evidence="6 13" id="KW-0378">Hydrolase</keyword>
<dbReference type="CDD" id="cd14752">
    <property type="entry name" value="GH31_N"/>
    <property type="match status" value="1"/>
</dbReference>
<feature type="chain" id="PRO_5028197285" description="alpha-glucosidase" evidence="14">
    <location>
        <begin position="25"/>
        <end position="968"/>
    </location>
</feature>
<dbReference type="Pfam" id="PF21365">
    <property type="entry name" value="Glyco_hydro_31_3rd"/>
    <property type="match status" value="1"/>
</dbReference>
<evidence type="ECO:0000256" key="12">
    <source>
        <dbReference type="PROSITE-ProRule" id="PRU00779"/>
    </source>
</evidence>
<evidence type="ECO:0000256" key="10">
    <source>
        <dbReference type="ARBA" id="ARBA00023295"/>
    </source>
</evidence>
<dbReference type="SUPFAM" id="SSF57492">
    <property type="entry name" value="Trefoil"/>
    <property type="match status" value="1"/>
</dbReference>
<dbReference type="InterPro" id="IPR000519">
    <property type="entry name" value="P_trefoil_dom"/>
</dbReference>
<dbReference type="EC" id="3.2.1.20" evidence="4"/>
<dbReference type="GO" id="GO:0030246">
    <property type="term" value="F:carbohydrate binding"/>
    <property type="evidence" value="ECO:0007669"/>
    <property type="project" value="InterPro"/>
</dbReference>
<keyword evidence="8" id="KW-1015">Disulfide bond</keyword>
<sequence length="968" mass="111680">MLTNNLLNKLIFYILFSLINLISSTSIAPNFRIDCAPIPGENKSKCLERGCIWDDNYDKYHSSVPLCYFPPKTGYRIQKRLTKNKLLLERIKGAKNPYGEDFKLLEFEVEKISSALHVKIGHDKRFIPPIELNLNSKIETSKEDELNIEILPQFKQKFNGLSDSDEFFSFNIVRNKTKIWDTSIGGLLFADQYIQIATYLPSDRIYGFGENPHQSLKHDFSKYTTWGMLGRDQPPDYYNPNSANLYGVHPFYIGLEPNGKAHGVLILNSNAQEITTGPGPHLIYRTIGGRLDILFLPGPTPEQVIQQFQQIIGRPCMPAYWALGYQFSRFGYKGLNDLKQTINRMINAKIPIDVVFADIDYMERYKDFSVDSEKWVAMKEYINILHDKGLRFVPIVDPAIQVNYDVFERAIKSGAKFVEWERFDQVQHSIQKLYPLTKSTKIMLGIVWPDKHVAFPDFFDFDREGKTQKWWIDEIKRFHDILPFDGLWIDMDEPSNFATNQQAKEKGLETLKCPMNGPDSKYDNPPYKTISVYQWKSFLSEKTLCMLGRTRGGDYNLYDTHNLYGLAETIVTRKALELATGKRGELISRSTFIGSGKYGSHWSGDNSAKWTDLRASIISVIEFNIFGVPHMGADVCGFNDPSNEELCLRWQQLGAFHPFFRNHNSDGLPPQDPCQWKSVEIATRVSNLFRYQHLPFLYTLHFQASFKGGTVIRPLFFEFPNDFNTHTLNYQFLWGSSLMVIPVLDPGVDNVRAYFPIDSVWYSISHANQYGSEYFSGYYNLNAPRDTPLPTFLRGGLLFADQYIQIATYLPSDRIYGFGENPHQSLKHDFSKYTTWGMLGRDQPPDYYNPNSANLYGGSIIVKQWPGLTTKESRKNPFQLTAALDPKTLTAEGQLYWDDGESIISNFDSHQFYYFEFSIKITSEHKGNLTIIRKHTPNNVLQLFLYPHFQLLKYLDIIQQQQQQTIII</sequence>
<evidence type="ECO:0000313" key="17">
    <source>
        <dbReference type="Proteomes" id="UP000580250"/>
    </source>
</evidence>
<comment type="similarity">
    <text evidence="3 13">Belongs to the glycosyl hydrolase 31 family.</text>
</comment>
<dbReference type="InterPro" id="IPR017853">
    <property type="entry name" value="GH"/>
</dbReference>
<dbReference type="SUPFAM" id="SSF51011">
    <property type="entry name" value="Glycosyl hydrolase domain"/>
    <property type="match status" value="1"/>
</dbReference>
<keyword evidence="9" id="KW-0325">Glycoprotein</keyword>
<feature type="signal peptide" evidence="14">
    <location>
        <begin position="1"/>
        <end position="24"/>
    </location>
</feature>
<dbReference type="SUPFAM" id="SSF74650">
    <property type="entry name" value="Galactose mutarotase-like"/>
    <property type="match status" value="1"/>
</dbReference>
<dbReference type="PANTHER" id="PTHR22762">
    <property type="entry name" value="ALPHA-GLUCOSIDASE"/>
    <property type="match status" value="1"/>
</dbReference>
<evidence type="ECO:0000256" key="6">
    <source>
        <dbReference type="ARBA" id="ARBA00022801"/>
    </source>
</evidence>
<dbReference type="InterPro" id="IPR048395">
    <property type="entry name" value="Glyco_hydro_31_C"/>
</dbReference>
<evidence type="ECO:0000256" key="13">
    <source>
        <dbReference type="RuleBase" id="RU361185"/>
    </source>
</evidence>
<evidence type="ECO:0000256" key="1">
    <source>
        <dbReference type="ARBA" id="ARBA00001657"/>
    </source>
</evidence>
<keyword evidence="5 14" id="KW-0732">Signal</keyword>
<proteinExistence type="inferred from homology"/>
<dbReference type="GO" id="GO:0016020">
    <property type="term" value="C:membrane"/>
    <property type="evidence" value="ECO:0007669"/>
    <property type="project" value="UniProtKB-SubCell"/>
</dbReference>
<dbReference type="PROSITE" id="PS00707">
    <property type="entry name" value="GLYCOSYL_HYDROL_F31_2"/>
    <property type="match status" value="1"/>
</dbReference>
<name>A0A6V7U2K6_MELEN</name>
<keyword evidence="7" id="KW-0472">Membrane</keyword>
<dbReference type="InterPro" id="IPR000322">
    <property type="entry name" value="Glyco_hydro_31_TIM"/>
</dbReference>
<evidence type="ECO:0000256" key="5">
    <source>
        <dbReference type="ARBA" id="ARBA00022729"/>
    </source>
</evidence>
<dbReference type="InterPro" id="IPR025887">
    <property type="entry name" value="Glyco_hydro_31_N_dom"/>
</dbReference>
<dbReference type="InterPro" id="IPR030459">
    <property type="entry name" value="Glyco_hydro_31_CS"/>
</dbReference>
<evidence type="ECO:0000259" key="15">
    <source>
        <dbReference type="PROSITE" id="PS51448"/>
    </source>
</evidence>
<feature type="domain" description="P-type" evidence="15">
    <location>
        <begin position="23"/>
        <end position="71"/>
    </location>
</feature>
<organism evidence="16 17">
    <name type="scientific">Meloidogyne enterolobii</name>
    <name type="common">Root-knot nematode worm</name>
    <name type="synonym">Meloidogyne mayaguensis</name>
    <dbReference type="NCBI Taxonomy" id="390850"/>
    <lineage>
        <taxon>Eukaryota</taxon>
        <taxon>Metazoa</taxon>
        <taxon>Ecdysozoa</taxon>
        <taxon>Nematoda</taxon>
        <taxon>Chromadorea</taxon>
        <taxon>Rhabditida</taxon>
        <taxon>Tylenchina</taxon>
        <taxon>Tylenchomorpha</taxon>
        <taxon>Tylenchoidea</taxon>
        <taxon>Meloidogynidae</taxon>
        <taxon>Meloidogyninae</taxon>
        <taxon>Meloidogyne</taxon>
    </lineage>
</organism>
<dbReference type="Gene3D" id="4.10.110.10">
    <property type="entry name" value="Spasmolytic Protein, domain 1"/>
    <property type="match status" value="1"/>
</dbReference>
<evidence type="ECO:0000256" key="9">
    <source>
        <dbReference type="ARBA" id="ARBA00023180"/>
    </source>
</evidence>
<dbReference type="InterPro" id="IPR013780">
    <property type="entry name" value="Glyco_hydro_b"/>
</dbReference>
<evidence type="ECO:0000256" key="14">
    <source>
        <dbReference type="SAM" id="SignalP"/>
    </source>
</evidence>
<dbReference type="PANTHER" id="PTHR22762:SF133">
    <property type="entry name" value="P-TYPE DOMAIN-CONTAINING PROTEIN"/>
    <property type="match status" value="1"/>
</dbReference>
<evidence type="ECO:0000256" key="3">
    <source>
        <dbReference type="ARBA" id="ARBA00007806"/>
    </source>
</evidence>
<dbReference type="PROSITE" id="PS51448">
    <property type="entry name" value="P_TREFOIL_2"/>
    <property type="match status" value="1"/>
</dbReference>
<dbReference type="SUPFAM" id="SSF51445">
    <property type="entry name" value="(Trans)glycosidases"/>
    <property type="match status" value="1"/>
</dbReference>
<dbReference type="Gene3D" id="2.60.40.1180">
    <property type="entry name" value="Golgi alpha-mannosidase II"/>
    <property type="match status" value="2"/>
</dbReference>
<dbReference type="InterPro" id="IPR044913">
    <property type="entry name" value="P_trefoil_dom_sf"/>
</dbReference>
<evidence type="ECO:0000256" key="8">
    <source>
        <dbReference type="ARBA" id="ARBA00023157"/>
    </source>
</evidence>
<comment type="caution">
    <text evidence="16">The sequence shown here is derived from an EMBL/GenBank/DDBJ whole genome shotgun (WGS) entry which is preliminary data.</text>
</comment>
<dbReference type="Pfam" id="PF13802">
    <property type="entry name" value="Gal_mutarotas_2"/>
    <property type="match status" value="1"/>
</dbReference>
<evidence type="ECO:0000313" key="16">
    <source>
        <dbReference type="EMBL" id="CAD2141471.1"/>
    </source>
</evidence>
<dbReference type="EMBL" id="CAJEWN010000027">
    <property type="protein sequence ID" value="CAD2141471.1"/>
    <property type="molecule type" value="Genomic_DNA"/>
</dbReference>
<dbReference type="GO" id="GO:0005975">
    <property type="term" value="P:carbohydrate metabolic process"/>
    <property type="evidence" value="ECO:0007669"/>
    <property type="project" value="InterPro"/>
</dbReference>